<comment type="caution">
    <text evidence="9">The sequence shown here is derived from an EMBL/GenBank/DDBJ whole genome shotgun (WGS) entry which is preliminary data.</text>
</comment>
<evidence type="ECO:0000256" key="2">
    <source>
        <dbReference type="ARBA" id="ARBA00022723"/>
    </source>
</evidence>
<dbReference type="Proteomes" id="UP000014978">
    <property type="component" value="Unassembled WGS sequence"/>
</dbReference>
<evidence type="ECO:0000256" key="6">
    <source>
        <dbReference type="RuleBase" id="RU003983"/>
    </source>
</evidence>
<comment type="cofactor">
    <cofactor evidence="6">
        <name>Zn(2+)</name>
        <dbReference type="ChEBI" id="CHEBI:29105"/>
    </cofactor>
    <text evidence="6">Binds 1 zinc ion per subunit.</text>
</comment>
<feature type="transmembrane region" description="Helical" evidence="7">
    <location>
        <begin position="346"/>
        <end position="363"/>
    </location>
</feature>
<evidence type="ECO:0000256" key="1">
    <source>
        <dbReference type="ARBA" id="ARBA00022670"/>
    </source>
</evidence>
<keyword evidence="5 6" id="KW-0482">Metalloprotease</keyword>
<dbReference type="OMA" id="HEIGHSE"/>
<dbReference type="OrthoDB" id="360839at2759"/>
<protein>
    <submittedName>
        <fullName evidence="9">Zn-dependent protease</fullName>
    </submittedName>
</protein>
<keyword evidence="10" id="KW-1185">Reference proteome</keyword>
<keyword evidence="2" id="KW-0479">Metal-binding</keyword>
<name>S7W5G5_SPRLO</name>
<evidence type="ECO:0000256" key="4">
    <source>
        <dbReference type="ARBA" id="ARBA00022833"/>
    </source>
</evidence>
<dbReference type="GO" id="GO:0004222">
    <property type="term" value="F:metalloendopeptidase activity"/>
    <property type="evidence" value="ECO:0007669"/>
    <property type="project" value="InterPro"/>
</dbReference>
<comment type="similarity">
    <text evidence="6">Belongs to the peptidase M48 family.</text>
</comment>
<evidence type="ECO:0000256" key="7">
    <source>
        <dbReference type="SAM" id="Phobius"/>
    </source>
</evidence>
<dbReference type="VEuPathDB" id="MicrosporidiaDB:SLOPH_2092"/>
<dbReference type="InterPro" id="IPR001915">
    <property type="entry name" value="Peptidase_M48"/>
</dbReference>
<dbReference type="GO" id="GO:0046872">
    <property type="term" value="F:metal ion binding"/>
    <property type="evidence" value="ECO:0007669"/>
    <property type="project" value="UniProtKB-KW"/>
</dbReference>
<feature type="transmembrane region" description="Helical" evidence="7">
    <location>
        <begin position="30"/>
        <end position="54"/>
    </location>
</feature>
<dbReference type="InParanoid" id="S7W5G5"/>
<proteinExistence type="inferred from homology"/>
<dbReference type="AlphaFoldDB" id="S7W5G5"/>
<keyword evidence="7" id="KW-0472">Membrane</keyword>
<feature type="transmembrane region" description="Helical" evidence="7">
    <location>
        <begin position="316"/>
        <end position="334"/>
    </location>
</feature>
<sequence length="434" mass="50104">MKSFDLCVFDIFITKKGVTQGFMKTIIRNVIYSLFIVTLFIILYDAISTALFSVHLNNSELPLKKGTNMFKLANSEEDVFIKSQKKAVNNRITNVSLDLLRTIMYVAISMIFLNGALQRKSMKAANSSLTLIRNNYRELKRSEINFFCIFTGLYLLAKMILFFAGKRNLDSLTIFKQLTTFTLTYFFIIPFAMFLVYLALNLFGRQFIIACYLAYLIKVLPEILIHDKPDFERMRLVNINKFDDKIQTLLIKYGLKDRVYEEIKPSRDKNAALVGYGRGIRLEIYGDIGEMNSEYINAIILHEIGHADDNSLAKKTIAYVFVILLEMCIALWFFTFANAKFSNNNISIFTSFLILMLIYKMLLRQYVFVIYKLASQYSEIKSDNFAKKHGYGAELATALYDIVVEYGEYTTPTRLYTMIRSTHPPLSSRVNSLV</sequence>
<keyword evidence="4 6" id="KW-0862">Zinc</keyword>
<evidence type="ECO:0000259" key="8">
    <source>
        <dbReference type="Pfam" id="PF01435"/>
    </source>
</evidence>
<feature type="domain" description="Peptidase M48" evidence="8">
    <location>
        <begin position="245"/>
        <end position="433"/>
    </location>
</feature>
<keyword evidence="7" id="KW-0812">Transmembrane</keyword>
<feature type="transmembrane region" description="Helical" evidence="7">
    <location>
        <begin position="99"/>
        <end position="117"/>
    </location>
</feature>
<gene>
    <name evidence="9" type="ORF">SLOPH_2092</name>
</gene>
<dbReference type="EMBL" id="ATCN01001092">
    <property type="protein sequence ID" value="EPR78011.1"/>
    <property type="molecule type" value="Genomic_DNA"/>
</dbReference>
<evidence type="ECO:0000313" key="9">
    <source>
        <dbReference type="EMBL" id="EPR78011.1"/>
    </source>
</evidence>
<accession>S7W5G5</accession>
<feature type="transmembrane region" description="Helical" evidence="7">
    <location>
        <begin position="144"/>
        <end position="164"/>
    </location>
</feature>
<keyword evidence="1 6" id="KW-0645">Protease</keyword>
<dbReference type="GO" id="GO:0006508">
    <property type="term" value="P:proteolysis"/>
    <property type="evidence" value="ECO:0007669"/>
    <property type="project" value="UniProtKB-KW"/>
</dbReference>
<evidence type="ECO:0000313" key="10">
    <source>
        <dbReference type="Proteomes" id="UP000014978"/>
    </source>
</evidence>
<dbReference type="STRING" id="1358809.S7W5G5"/>
<evidence type="ECO:0000256" key="3">
    <source>
        <dbReference type="ARBA" id="ARBA00022801"/>
    </source>
</evidence>
<dbReference type="HOGENOM" id="CLU_055667_0_0_1"/>
<organism evidence="9 10">
    <name type="scientific">Spraguea lophii (strain 42_110)</name>
    <name type="common">Microsporidian parasite</name>
    <dbReference type="NCBI Taxonomy" id="1358809"/>
    <lineage>
        <taxon>Eukaryota</taxon>
        <taxon>Fungi</taxon>
        <taxon>Fungi incertae sedis</taxon>
        <taxon>Microsporidia</taxon>
        <taxon>Spragueidae</taxon>
        <taxon>Spraguea</taxon>
    </lineage>
</organism>
<reference evidence="10" key="1">
    <citation type="journal article" date="2013" name="PLoS Genet.">
        <title>The genome of Spraguea lophii and the basis of host-microsporidian interactions.</title>
        <authorList>
            <person name="Campbell S.E."/>
            <person name="Williams T.A."/>
            <person name="Yousuf A."/>
            <person name="Soanes D.M."/>
            <person name="Paszkiewicz K.H."/>
            <person name="Williams B.A.P."/>
        </authorList>
    </citation>
    <scope>NUCLEOTIDE SEQUENCE [LARGE SCALE GENOMIC DNA]</scope>
    <source>
        <strain evidence="10">42_110</strain>
    </source>
</reference>
<evidence type="ECO:0000256" key="5">
    <source>
        <dbReference type="ARBA" id="ARBA00023049"/>
    </source>
</evidence>
<dbReference type="PANTHER" id="PTHR10120">
    <property type="entry name" value="CAAX PRENYL PROTEASE 1"/>
    <property type="match status" value="1"/>
</dbReference>
<feature type="transmembrane region" description="Helical" evidence="7">
    <location>
        <begin position="184"/>
        <end position="203"/>
    </location>
</feature>
<keyword evidence="3 6" id="KW-0378">Hydrolase</keyword>
<dbReference type="Pfam" id="PF01435">
    <property type="entry name" value="Peptidase_M48"/>
    <property type="match status" value="1"/>
</dbReference>
<keyword evidence="7" id="KW-1133">Transmembrane helix</keyword>